<dbReference type="GO" id="GO:0030170">
    <property type="term" value="F:pyridoxal phosphate binding"/>
    <property type="evidence" value="ECO:0007669"/>
    <property type="project" value="InterPro"/>
</dbReference>
<dbReference type="EC" id="2.6.1.9" evidence="9"/>
<dbReference type="InterPro" id="IPR015421">
    <property type="entry name" value="PyrdxlP-dep_Trfase_major"/>
</dbReference>
<feature type="domain" description="Aminotransferase class I/classII large" evidence="10">
    <location>
        <begin position="24"/>
        <end position="347"/>
    </location>
</feature>
<comment type="catalytic activity">
    <reaction evidence="9">
        <text>L-histidinol phosphate + 2-oxoglutarate = 3-(imidazol-4-yl)-2-oxopropyl phosphate + L-glutamate</text>
        <dbReference type="Rhea" id="RHEA:23744"/>
        <dbReference type="ChEBI" id="CHEBI:16810"/>
        <dbReference type="ChEBI" id="CHEBI:29985"/>
        <dbReference type="ChEBI" id="CHEBI:57766"/>
        <dbReference type="ChEBI" id="CHEBI:57980"/>
        <dbReference type="EC" id="2.6.1.9"/>
    </reaction>
</comment>
<evidence type="ECO:0000256" key="6">
    <source>
        <dbReference type="ARBA" id="ARBA00022679"/>
    </source>
</evidence>
<accession>A0A511N2H4</accession>
<sequence length="354" mass="39486">MTQSIRKAVKDTPAYPFQAIDVPVKLDQNENPYDFPLELKKMVAERMLSLPFNRYPDLHADRLKVAIGNFENWNPEGVVVTPGSNVLLHQLTSLAGLRQKVLTVKPTFAVYTLEASILESDLTLVPLNPDFSLPVEALKAELQKGGPGLFYITEPHAPTGKLDSVEEVEALLEVAKEHGWLSVIDEAYYQFGGNDFRYAVEKYGNVIITRTFSKAWGLAGLRLGYALTTVELATELQKVISAFNVNALTTLAVEVALENPGYVQKIADEQCSERDRMIEALQKHPTWKVYPSSTNFFLIRTPNASEAYQGLIDHGVLVRRQDSGFMLEGVLRVSVGKPEENDRFLEAAMQIQTS</sequence>
<dbReference type="Proteomes" id="UP000321306">
    <property type="component" value="Unassembled WGS sequence"/>
</dbReference>
<keyword evidence="8 9" id="KW-0368">Histidine biosynthesis</keyword>
<dbReference type="EMBL" id="BJXB01000011">
    <property type="protein sequence ID" value="GEM47033.1"/>
    <property type="molecule type" value="Genomic_DNA"/>
</dbReference>
<dbReference type="Pfam" id="PF00155">
    <property type="entry name" value="Aminotran_1_2"/>
    <property type="match status" value="1"/>
</dbReference>
<comment type="subunit">
    <text evidence="3 9">Homodimer.</text>
</comment>
<dbReference type="PANTHER" id="PTHR42885:SF2">
    <property type="entry name" value="HISTIDINOL-PHOSPHATE AMINOTRANSFERASE"/>
    <property type="match status" value="1"/>
</dbReference>
<dbReference type="CDD" id="cd00609">
    <property type="entry name" value="AAT_like"/>
    <property type="match status" value="1"/>
</dbReference>
<dbReference type="InterPro" id="IPR005861">
    <property type="entry name" value="HisP_aminotrans"/>
</dbReference>
<evidence type="ECO:0000313" key="11">
    <source>
        <dbReference type="EMBL" id="GEM47033.1"/>
    </source>
</evidence>
<evidence type="ECO:0000259" key="10">
    <source>
        <dbReference type="Pfam" id="PF00155"/>
    </source>
</evidence>
<comment type="cofactor">
    <cofactor evidence="1 9">
        <name>pyridoxal 5'-phosphate</name>
        <dbReference type="ChEBI" id="CHEBI:597326"/>
    </cofactor>
</comment>
<dbReference type="RefSeq" id="WP_146884969.1">
    <property type="nucleotide sequence ID" value="NZ_BJXB01000011.1"/>
</dbReference>
<evidence type="ECO:0000256" key="5">
    <source>
        <dbReference type="ARBA" id="ARBA00022605"/>
    </source>
</evidence>
<dbReference type="GO" id="GO:0000105">
    <property type="term" value="P:L-histidine biosynthetic process"/>
    <property type="evidence" value="ECO:0007669"/>
    <property type="project" value="UniProtKB-UniRule"/>
</dbReference>
<evidence type="ECO:0000313" key="12">
    <source>
        <dbReference type="Proteomes" id="UP000321306"/>
    </source>
</evidence>
<dbReference type="InterPro" id="IPR015422">
    <property type="entry name" value="PyrdxlP-dep_Trfase_small"/>
</dbReference>
<dbReference type="Gene3D" id="3.90.1150.10">
    <property type="entry name" value="Aspartate Aminotransferase, domain 1"/>
    <property type="match status" value="1"/>
</dbReference>
<dbReference type="PANTHER" id="PTHR42885">
    <property type="entry name" value="HISTIDINOL-PHOSPHATE AMINOTRANSFERASE-RELATED"/>
    <property type="match status" value="1"/>
</dbReference>
<dbReference type="PROSITE" id="PS00599">
    <property type="entry name" value="AA_TRANSFER_CLASS_2"/>
    <property type="match status" value="1"/>
</dbReference>
<comment type="similarity">
    <text evidence="2 9">Belongs to the class-II pyridoxal-phosphate-dependent aminotransferase family. Histidinol-phosphate aminotransferase subfamily.</text>
</comment>
<dbReference type="InterPro" id="IPR004839">
    <property type="entry name" value="Aminotransferase_I/II_large"/>
</dbReference>
<dbReference type="HAMAP" id="MF_01023">
    <property type="entry name" value="HisC_aminotrans_2"/>
    <property type="match status" value="1"/>
</dbReference>
<dbReference type="InterPro" id="IPR001917">
    <property type="entry name" value="Aminotrans_II_pyridoxalP_BS"/>
</dbReference>
<name>A0A511N2H4_DEIC1</name>
<feature type="modified residue" description="N6-(pyridoxal phosphate)lysine" evidence="9">
    <location>
        <position position="214"/>
    </location>
</feature>
<keyword evidence="12" id="KW-1185">Reference proteome</keyword>
<dbReference type="SUPFAM" id="SSF53383">
    <property type="entry name" value="PLP-dependent transferases"/>
    <property type="match status" value="1"/>
</dbReference>
<reference evidence="11 12" key="1">
    <citation type="submission" date="2019-07" db="EMBL/GenBank/DDBJ databases">
        <title>Whole genome shotgun sequence of Deinococcus cellulosilyticus NBRC 106333.</title>
        <authorList>
            <person name="Hosoyama A."/>
            <person name="Uohara A."/>
            <person name="Ohji S."/>
            <person name="Ichikawa N."/>
        </authorList>
    </citation>
    <scope>NUCLEOTIDE SEQUENCE [LARGE SCALE GENOMIC DNA]</scope>
    <source>
        <strain evidence="11 12">NBRC 106333</strain>
    </source>
</reference>
<keyword evidence="4 9" id="KW-0032">Aminotransferase</keyword>
<evidence type="ECO:0000256" key="1">
    <source>
        <dbReference type="ARBA" id="ARBA00001933"/>
    </source>
</evidence>
<proteinExistence type="inferred from homology"/>
<evidence type="ECO:0000256" key="9">
    <source>
        <dbReference type="HAMAP-Rule" id="MF_01023"/>
    </source>
</evidence>
<protein>
    <recommendedName>
        <fullName evidence="9">Histidinol-phosphate aminotransferase</fullName>
        <ecNumber evidence="9">2.6.1.9</ecNumber>
    </recommendedName>
    <alternativeName>
        <fullName evidence="9">Imidazole acetol-phosphate transaminase</fullName>
    </alternativeName>
</protein>
<dbReference type="InterPro" id="IPR015424">
    <property type="entry name" value="PyrdxlP-dep_Trfase"/>
</dbReference>
<keyword evidence="7 9" id="KW-0663">Pyridoxal phosphate</keyword>
<evidence type="ECO:0000256" key="4">
    <source>
        <dbReference type="ARBA" id="ARBA00022576"/>
    </source>
</evidence>
<evidence type="ECO:0000256" key="8">
    <source>
        <dbReference type="ARBA" id="ARBA00023102"/>
    </source>
</evidence>
<evidence type="ECO:0000256" key="3">
    <source>
        <dbReference type="ARBA" id="ARBA00011738"/>
    </source>
</evidence>
<dbReference type="Gene3D" id="3.40.640.10">
    <property type="entry name" value="Type I PLP-dependent aspartate aminotransferase-like (Major domain)"/>
    <property type="match status" value="1"/>
</dbReference>
<dbReference type="AlphaFoldDB" id="A0A511N2H4"/>
<comment type="caution">
    <text evidence="11">The sequence shown here is derived from an EMBL/GenBank/DDBJ whole genome shotgun (WGS) entry which is preliminary data.</text>
</comment>
<dbReference type="GO" id="GO:0004400">
    <property type="term" value="F:histidinol-phosphate transaminase activity"/>
    <property type="evidence" value="ECO:0007669"/>
    <property type="project" value="UniProtKB-UniRule"/>
</dbReference>
<evidence type="ECO:0000256" key="7">
    <source>
        <dbReference type="ARBA" id="ARBA00022898"/>
    </source>
</evidence>
<comment type="pathway">
    <text evidence="9">Amino-acid biosynthesis; L-histidine biosynthesis; L-histidine from 5-phospho-alpha-D-ribose 1-diphosphate: step 7/9.</text>
</comment>
<gene>
    <name evidence="9 11" type="primary">hisC</name>
    <name evidence="11" type="ORF">DC3_26680</name>
</gene>
<dbReference type="OrthoDB" id="9813612at2"/>
<evidence type="ECO:0000256" key="2">
    <source>
        <dbReference type="ARBA" id="ARBA00007970"/>
    </source>
</evidence>
<dbReference type="UniPathway" id="UPA00031">
    <property type="reaction ID" value="UER00012"/>
</dbReference>
<keyword evidence="5 9" id="KW-0028">Amino-acid biosynthesis</keyword>
<keyword evidence="6 9" id="KW-0808">Transferase</keyword>
<organism evidence="11 12">
    <name type="scientific">Deinococcus cellulosilyticus (strain DSM 18568 / NBRC 106333 / KACC 11606 / 5516J-15)</name>
    <dbReference type="NCBI Taxonomy" id="1223518"/>
    <lineage>
        <taxon>Bacteria</taxon>
        <taxon>Thermotogati</taxon>
        <taxon>Deinococcota</taxon>
        <taxon>Deinococci</taxon>
        <taxon>Deinococcales</taxon>
        <taxon>Deinococcaceae</taxon>
        <taxon>Deinococcus</taxon>
    </lineage>
</organism>